<proteinExistence type="predicted"/>
<evidence type="ECO:0000313" key="3">
    <source>
        <dbReference type="EMBL" id="EGG28319.1"/>
    </source>
</evidence>
<keyword evidence="2" id="KW-0325">Glycoprotein</keyword>
<accession>F3L5S9</accession>
<comment type="caution">
    <text evidence="3">The sequence shown here is derived from an EMBL/GenBank/DDBJ whole genome shotgun (WGS) entry which is preliminary data.</text>
</comment>
<keyword evidence="1" id="KW-0732">Signal</keyword>
<evidence type="ECO:0008006" key="5">
    <source>
        <dbReference type="Google" id="ProtNLM"/>
    </source>
</evidence>
<sequence>MSSVNGLRKLEQMDKMAKVIARGKHFVGRNRRDKLHGSLVGHNQFLYRVDLNWASGIELTPDSSRDHHEMVISKAGHIYVLTNDFRNNILILDPSGELIDTWTLGLEAAHGLTISHSEDEEMLFITDYKTQTVYKTTLWGQILMRIRAPEFLDIYSGSSAYLPTGTAVSKNGDVYVADGYGSSYIIQYDVEGRYISHFGGRGEDEESVNSSHGIAIDSRGAEQTLLVTSREDACIKRFTLCGDYIESINIPGAYMCRPVIHGENLYAAVCWSDKLYAPNTGFVTILNRDNVVVSNPGGIGPEYVDGKVRKLRQEVPLFSHCHDVCVDNDENVYVCEWNASGRLPVKLVRLH</sequence>
<dbReference type="PANTHER" id="PTHR10680">
    <property type="entry name" value="PEPTIDYL-GLYCINE ALPHA-AMIDATING MONOOXYGENASE"/>
    <property type="match status" value="1"/>
</dbReference>
<gene>
    <name evidence="3" type="ORF">IMCC3088_382</name>
</gene>
<dbReference type="AlphaFoldDB" id="F3L5S9"/>
<evidence type="ECO:0000256" key="1">
    <source>
        <dbReference type="ARBA" id="ARBA00022729"/>
    </source>
</evidence>
<dbReference type="PANTHER" id="PTHR10680:SF14">
    <property type="entry name" value="PEPTIDYL-GLYCINE ALPHA-AMIDATING MONOOXYGENASE"/>
    <property type="match status" value="1"/>
</dbReference>
<dbReference type="OrthoDB" id="9799230at2"/>
<dbReference type="SUPFAM" id="SSF101898">
    <property type="entry name" value="NHL repeat"/>
    <property type="match status" value="1"/>
</dbReference>
<dbReference type="EMBL" id="AEIG01000127">
    <property type="protein sequence ID" value="EGG28319.1"/>
    <property type="molecule type" value="Genomic_DNA"/>
</dbReference>
<dbReference type="Proteomes" id="UP000005615">
    <property type="component" value="Unassembled WGS sequence"/>
</dbReference>
<organism evidence="3 4">
    <name type="scientific">Aequoribacter fuscus</name>
    <dbReference type="NCBI Taxonomy" id="2518989"/>
    <lineage>
        <taxon>Bacteria</taxon>
        <taxon>Pseudomonadati</taxon>
        <taxon>Pseudomonadota</taxon>
        <taxon>Gammaproteobacteria</taxon>
        <taxon>Cellvibrionales</taxon>
        <taxon>Halieaceae</taxon>
        <taxon>Aequoribacter</taxon>
    </lineage>
</organism>
<evidence type="ECO:0000256" key="2">
    <source>
        <dbReference type="ARBA" id="ARBA00023180"/>
    </source>
</evidence>
<dbReference type="Gene3D" id="2.120.10.30">
    <property type="entry name" value="TolB, C-terminal domain"/>
    <property type="match status" value="2"/>
</dbReference>
<protein>
    <recommendedName>
        <fullName evidence="5">6-bladed beta-propeller</fullName>
    </recommendedName>
</protein>
<name>F3L5S9_9GAMM</name>
<dbReference type="InterPro" id="IPR011042">
    <property type="entry name" value="6-blade_b-propeller_TolB-like"/>
</dbReference>
<reference evidence="3 4" key="1">
    <citation type="journal article" date="2011" name="J. Bacteriol.">
        <title>Genome sequence of strain IMCC3088, a proteorhodopsin-containing marine bacterium belonging to the OM60/NOR5 clade.</title>
        <authorList>
            <person name="Jang Y."/>
            <person name="Oh H.M."/>
            <person name="Kang I."/>
            <person name="Lee K."/>
            <person name="Yang S.J."/>
            <person name="Cho J.C."/>
        </authorList>
    </citation>
    <scope>NUCLEOTIDE SEQUENCE [LARGE SCALE GENOMIC DNA]</scope>
    <source>
        <strain evidence="3 4">IMCC3088</strain>
    </source>
</reference>
<dbReference type="STRING" id="2518989.IMCC3088_382"/>
<dbReference type="GO" id="GO:0005576">
    <property type="term" value="C:extracellular region"/>
    <property type="evidence" value="ECO:0007669"/>
    <property type="project" value="TreeGrafter"/>
</dbReference>
<dbReference type="eggNOG" id="COG3391">
    <property type="taxonomic scope" value="Bacteria"/>
</dbReference>
<evidence type="ECO:0000313" key="4">
    <source>
        <dbReference type="Proteomes" id="UP000005615"/>
    </source>
</evidence>
<keyword evidence="4" id="KW-1185">Reference proteome</keyword>